<dbReference type="PANTHER" id="PTHR31891">
    <property type="entry name" value="FORMAMIDASE C869.04-RELATED"/>
    <property type="match status" value="1"/>
</dbReference>
<gene>
    <name evidence="2" type="ORF">ACFQBQ_15430</name>
</gene>
<dbReference type="EMBL" id="JBHSWI010000001">
    <property type="protein sequence ID" value="MFC6646943.1"/>
    <property type="molecule type" value="Genomic_DNA"/>
</dbReference>
<keyword evidence="3" id="KW-1185">Reference proteome</keyword>
<dbReference type="Gene3D" id="3.10.28.20">
    <property type="entry name" value="Acetamidase/Formamidase-like domains"/>
    <property type="match status" value="1"/>
</dbReference>
<feature type="signal peptide" evidence="1">
    <location>
        <begin position="1"/>
        <end position="21"/>
    </location>
</feature>
<evidence type="ECO:0000313" key="2">
    <source>
        <dbReference type="EMBL" id="MFC6646943.1"/>
    </source>
</evidence>
<dbReference type="PANTHER" id="PTHR31891:SF1">
    <property type="entry name" value="FORMAMIDASE C869.04-RELATED"/>
    <property type="match status" value="1"/>
</dbReference>
<sequence length="359" mass="38206">MSHLRSAAACLLLAFAASACAQKTYTLDATPATIAWGNYSAHAKPALTVHSGDTVVMQTASTCGPPARLKSLGVADADIPAWLGDLYDKFPKEERGPGGHILTGPIAIAEADPGDVLEVDVVKINLDAPWSCNGFGTGRGFLPDDFPYGRTRIIPLDREKMIGHFAPGIEIPLHPFFGSMGVAPPESAGKWNSAPPWMHGGNMDNRNLGVGTKIFYPVHAAGALFEAGDGHANQGDGEVDITALETQLTGSFRFTVHKGMATQVHLLWPVADTGTDFITMGFHEDLTKATEMAVRNMITLLSEQMPAVHPGFPKLSRDDAYSLISTACNVEITQLVDTKSGAHVMCSKSLFKALAPAKQ</sequence>
<dbReference type="SUPFAM" id="SSF141130">
    <property type="entry name" value="Acetamidase/Formamidase-like"/>
    <property type="match status" value="1"/>
</dbReference>
<keyword evidence="1" id="KW-0732">Signal</keyword>
<dbReference type="RefSeq" id="WP_263371123.1">
    <property type="nucleotide sequence ID" value="NZ_JAGSYD010000002.1"/>
</dbReference>
<comment type="caution">
    <text evidence="2">The sequence shown here is derived from an EMBL/GenBank/DDBJ whole genome shotgun (WGS) entry which is preliminary data.</text>
</comment>
<organism evidence="2 3">
    <name type="scientific">Granulicella cerasi</name>
    <dbReference type="NCBI Taxonomy" id="741063"/>
    <lineage>
        <taxon>Bacteria</taxon>
        <taxon>Pseudomonadati</taxon>
        <taxon>Acidobacteriota</taxon>
        <taxon>Terriglobia</taxon>
        <taxon>Terriglobales</taxon>
        <taxon>Acidobacteriaceae</taxon>
        <taxon>Granulicella</taxon>
    </lineage>
</organism>
<feature type="chain" id="PRO_5045850419" evidence="1">
    <location>
        <begin position="22"/>
        <end position="359"/>
    </location>
</feature>
<protein>
    <submittedName>
        <fullName evidence="2">Acetamidase/formamidase family protein</fullName>
    </submittedName>
</protein>
<accession>A0ABW1ZFI8</accession>
<dbReference type="InterPro" id="IPR004304">
    <property type="entry name" value="FmdA_AmdA"/>
</dbReference>
<dbReference type="Gene3D" id="2.60.120.580">
    <property type="entry name" value="Acetamidase/Formamidase-like domains"/>
    <property type="match status" value="2"/>
</dbReference>
<evidence type="ECO:0000313" key="3">
    <source>
        <dbReference type="Proteomes" id="UP001596391"/>
    </source>
</evidence>
<dbReference type="Pfam" id="PF03069">
    <property type="entry name" value="FmdA_AmdA"/>
    <property type="match status" value="2"/>
</dbReference>
<name>A0ABW1ZFI8_9BACT</name>
<dbReference type="PROSITE" id="PS51257">
    <property type="entry name" value="PROKAR_LIPOPROTEIN"/>
    <property type="match status" value="1"/>
</dbReference>
<reference evidence="3" key="1">
    <citation type="journal article" date="2019" name="Int. J. Syst. Evol. Microbiol.">
        <title>The Global Catalogue of Microorganisms (GCM) 10K type strain sequencing project: providing services to taxonomists for standard genome sequencing and annotation.</title>
        <authorList>
            <consortium name="The Broad Institute Genomics Platform"/>
            <consortium name="The Broad Institute Genome Sequencing Center for Infectious Disease"/>
            <person name="Wu L."/>
            <person name="Ma J."/>
        </authorList>
    </citation>
    <scope>NUCLEOTIDE SEQUENCE [LARGE SCALE GENOMIC DNA]</scope>
    <source>
        <strain evidence="3">CGMCC 1.16026</strain>
    </source>
</reference>
<proteinExistence type="predicted"/>
<evidence type="ECO:0000256" key="1">
    <source>
        <dbReference type="SAM" id="SignalP"/>
    </source>
</evidence>
<dbReference type="Proteomes" id="UP001596391">
    <property type="component" value="Unassembled WGS sequence"/>
</dbReference>